<dbReference type="PANTHER" id="PTHR11652">
    <property type="entry name" value="30S RIBOSOMAL PROTEIN S12 FAMILY MEMBER"/>
    <property type="match status" value="1"/>
</dbReference>
<dbReference type="SUPFAM" id="SSF50249">
    <property type="entry name" value="Nucleic acid-binding proteins"/>
    <property type="match status" value="1"/>
</dbReference>
<dbReference type="FunFam" id="2.40.50.140:FF:000099">
    <property type="entry name" value="Ribosomal protein S12, mitochondrial"/>
    <property type="match status" value="1"/>
</dbReference>
<keyword evidence="3" id="KW-0687">Ribonucleoprotein</keyword>
<dbReference type="CDD" id="cd03368">
    <property type="entry name" value="Ribosomal_S12"/>
    <property type="match status" value="1"/>
</dbReference>
<name>A0A1A6ADH0_9TREE</name>
<dbReference type="InterPro" id="IPR006032">
    <property type="entry name" value="Ribosomal_uS12"/>
</dbReference>
<keyword evidence="2 4" id="KW-0689">Ribosomal protein</keyword>
<reference evidence="4" key="1">
    <citation type="submission" date="2013-07" db="EMBL/GenBank/DDBJ databases">
        <title>The Genome Sequence of Cryptococcus dejecticola CBS10117.</title>
        <authorList>
            <consortium name="The Broad Institute Genome Sequencing Platform"/>
            <person name="Cuomo C."/>
            <person name="Litvintseva A."/>
            <person name="Chen Y."/>
            <person name="Heitman J."/>
            <person name="Sun S."/>
            <person name="Springer D."/>
            <person name="Dromer F."/>
            <person name="Young S.K."/>
            <person name="Zeng Q."/>
            <person name="Gargeya S."/>
            <person name="Fitzgerald M."/>
            <person name="Abouelleil A."/>
            <person name="Alvarado L."/>
            <person name="Berlin A.M."/>
            <person name="Chapman S.B."/>
            <person name="Dewar J."/>
            <person name="Goldberg J."/>
            <person name="Griggs A."/>
            <person name="Gujja S."/>
            <person name="Hansen M."/>
            <person name="Howarth C."/>
            <person name="Imamovic A."/>
            <person name="Larimer J."/>
            <person name="McCowan C."/>
            <person name="Murphy C."/>
            <person name="Pearson M."/>
            <person name="Priest M."/>
            <person name="Roberts A."/>
            <person name="Saif S."/>
            <person name="Shea T."/>
            <person name="Sykes S."/>
            <person name="Wortman J."/>
            <person name="Nusbaum C."/>
            <person name="Birren B."/>
        </authorList>
    </citation>
    <scope>NUCLEOTIDE SEQUENCE [LARGE SCALE GENOMIC DNA]</scope>
    <source>
        <strain evidence="4">CBS 10117</strain>
    </source>
</reference>
<dbReference type="STRING" id="1296121.A0A1A6ADH0"/>
<dbReference type="GO" id="GO:0003735">
    <property type="term" value="F:structural constituent of ribosome"/>
    <property type="evidence" value="ECO:0007669"/>
    <property type="project" value="InterPro"/>
</dbReference>
<dbReference type="PROSITE" id="PS00055">
    <property type="entry name" value="RIBOSOMAL_S12"/>
    <property type="match status" value="1"/>
</dbReference>
<proteinExistence type="inferred from homology"/>
<evidence type="ECO:0000256" key="3">
    <source>
        <dbReference type="ARBA" id="ARBA00023274"/>
    </source>
</evidence>
<dbReference type="Pfam" id="PF00164">
    <property type="entry name" value="Ribosom_S12_S23"/>
    <property type="match status" value="1"/>
</dbReference>
<dbReference type="InterPro" id="IPR005679">
    <property type="entry name" value="Ribosomal_uS12_bac"/>
</dbReference>
<dbReference type="EMBL" id="KI894028">
    <property type="protein sequence ID" value="OBR88110.1"/>
    <property type="molecule type" value="Genomic_DNA"/>
</dbReference>
<organism evidence="4">
    <name type="scientific">Kwoniella dejecticola CBS 10117</name>
    <dbReference type="NCBI Taxonomy" id="1296121"/>
    <lineage>
        <taxon>Eukaryota</taxon>
        <taxon>Fungi</taxon>
        <taxon>Dikarya</taxon>
        <taxon>Basidiomycota</taxon>
        <taxon>Agaricomycotina</taxon>
        <taxon>Tremellomycetes</taxon>
        <taxon>Tremellales</taxon>
        <taxon>Cryptococcaceae</taxon>
        <taxon>Kwoniella</taxon>
    </lineage>
</organism>
<dbReference type="GO" id="GO:0006412">
    <property type="term" value="P:translation"/>
    <property type="evidence" value="ECO:0007669"/>
    <property type="project" value="InterPro"/>
</dbReference>
<dbReference type="NCBIfam" id="TIGR00981">
    <property type="entry name" value="rpsL_bact"/>
    <property type="match status" value="1"/>
</dbReference>
<dbReference type="PRINTS" id="PR01034">
    <property type="entry name" value="RIBOSOMALS12"/>
</dbReference>
<comment type="similarity">
    <text evidence="1">Belongs to the universal ribosomal protein uS12 family.</text>
</comment>
<accession>A0A1A6ADH0</accession>
<gene>
    <name evidence="4" type="ORF">I303_02329</name>
</gene>
<dbReference type="Gene3D" id="2.40.50.140">
    <property type="entry name" value="Nucleic acid-binding proteins"/>
    <property type="match status" value="1"/>
</dbReference>
<dbReference type="GO" id="GO:0015935">
    <property type="term" value="C:small ribosomal subunit"/>
    <property type="evidence" value="ECO:0007669"/>
    <property type="project" value="InterPro"/>
</dbReference>
<dbReference type="AlphaFoldDB" id="A0A1A6ADH0"/>
<dbReference type="InterPro" id="IPR012340">
    <property type="entry name" value="NA-bd_OB-fold"/>
</dbReference>
<evidence type="ECO:0000256" key="1">
    <source>
        <dbReference type="ARBA" id="ARBA00005657"/>
    </source>
</evidence>
<dbReference type="OrthoDB" id="361013at2759"/>
<evidence type="ECO:0000256" key="2">
    <source>
        <dbReference type="ARBA" id="ARBA00022980"/>
    </source>
</evidence>
<dbReference type="VEuPathDB" id="FungiDB:I303_02329"/>
<evidence type="ECO:0000313" key="4">
    <source>
        <dbReference type="EMBL" id="OBR88110.1"/>
    </source>
</evidence>
<protein>
    <submittedName>
        <fullName evidence="4">Ribosomal protein S12</fullName>
    </submittedName>
</protein>
<sequence length="200" mass="21375">MNPARSLLSLTASFSRLAVRPQAAFASSSRSTVSSIPFASKEMRGFASSSRCEATIQQVLRGARKSSKRKSTVPLLDNCFQKKAVCAKVYTTKPRKPNSAVRKVARVKLSNGSMTTAYIPGEGHNLQEHSVVLVRGGGAKDLPGVRYKIIRGALDLNGVAGRISARSKFGGESSSKSSVYVREGAILISLSLCTVKKAKK</sequence>